<dbReference type="AlphaFoldDB" id="A0A2G4F2K2"/>
<dbReference type="GO" id="GO:0008270">
    <property type="term" value="F:zinc ion binding"/>
    <property type="evidence" value="ECO:0007669"/>
    <property type="project" value="InterPro"/>
</dbReference>
<evidence type="ECO:0000313" key="2">
    <source>
        <dbReference type="EMBL" id="PHX56003.1"/>
    </source>
</evidence>
<keyword evidence="2" id="KW-0378">Hydrolase</keyword>
<dbReference type="Pfam" id="PF01844">
    <property type="entry name" value="HNH"/>
    <property type="match status" value="1"/>
</dbReference>
<keyword evidence="2" id="KW-0540">Nuclease</keyword>
<dbReference type="InterPro" id="IPR002711">
    <property type="entry name" value="HNH"/>
</dbReference>
<feature type="domain" description="HNH nuclease" evidence="1">
    <location>
        <begin position="115"/>
        <end position="168"/>
    </location>
</feature>
<sequence length="232" mass="26349">MSDGANREQWIGDACAGFASTKPANINYYRLILETLWPPGHSIPGPVVPLSHLCQVINSFRGEPYADTPRRIRELQGEEGFLGIVRFGSGSKTRYQLLSIEISPKREQRIKLSEAFWQKILIKYQYRCAVCGREPPLIRLDRDHKIPRLRGGGNQEDNWQPLCAECNNFKSTACRGCQLECTQCAWAFPESFSPIKISASDIQRIKALAIQQEINSEALLRQIIESYFNSET</sequence>
<dbReference type="SMART" id="SM00507">
    <property type="entry name" value="HNHc"/>
    <property type="match status" value="1"/>
</dbReference>
<proteinExistence type="predicted"/>
<dbReference type="EMBL" id="NXIB02000033">
    <property type="protein sequence ID" value="PHX56003.1"/>
    <property type="molecule type" value="Genomic_DNA"/>
</dbReference>
<dbReference type="OrthoDB" id="9802901at2"/>
<keyword evidence="2" id="KW-0255">Endonuclease</keyword>
<organism evidence="2 3">
    <name type="scientific">Tychonema bourrellyi FEM_GT703</name>
    <dbReference type="NCBI Taxonomy" id="2040638"/>
    <lineage>
        <taxon>Bacteria</taxon>
        <taxon>Bacillati</taxon>
        <taxon>Cyanobacteriota</taxon>
        <taxon>Cyanophyceae</taxon>
        <taxon>Oscillatoriophycideae</taxon>
        <taxon>Oscillatoriales</taxon>
        <taxon>Microcoleaceae</taxon>
        <taxon>Tychonema</taxon>
    </lineage>
</organism>
<keyword evidence="3" id="KW-1185">Reference proteome</keyword>
<accession>A0A2G4F2K2</accession>
<name>A0A2G4F2K2_9CYAN</name>
<dbReference type="GO" id="GO:0004519">
    <property type="term" value="F:endonuclease activity"/>
    <property type="evidence" value="ECO:0007669"/>
    <property type="project" value="UniProtKB-KW"/>
</dbReference>
<dbReference type="RefSeq" id="WP_096831154.1">
    <property type="nucleotide sequence ID" value="NZ_NXIB02000033.1"/>
</dbReference>
<dbReference type="CDD" id="cd00085">
    <property type="entry name" value="HNHc"/>
    <property type="match status" value="1"/>
</dbReference>
<dbReference type="GO" id="GO:0003676">
    <property type="term" value="F:nucleic acid binding"/>
    <property type="evidence" value="ECO:0007669"/>
    <property type="project" value="InterPro"/>
</dbReference>
<evidence type="ECO:0000259" key="1">
    <source>
        <dbReference type="SMART" id="SM00507"/>
    </source>
</evidence>
<dbReference type="InterPro" id="IPR003615">
    <property type="entry name" value="HNH_nuc"/>
</dbReference>
<comment type="caution">
    <text evidence="2">The sequence shown here is derived from an EMBL/GenBank/DDBJ whole genome shotgun (WGS) entry which is preliminary data.</text>
</comment>
<dbReference type="Gene3D" id="1.10.30.50">
    <property type="match status" value="1"/>
</dbReference>
<dbReference type="Proteomes" id="UP000226442">
    <property type="component" value="Unassembled WGS sequence"/>
</dbReference>
<gene>
    <name evidence="2" type="ORF">CP500_007555</name>
</gene>
<protein>
    <submittedName>
        <fullName evidence="2">HNH endonuclease</fullName>
    </submittedName>
</protein>
<evidence type="ECO:0000313" key="3">
    <source>
        <dbReference type="Proteomes" id="UP000226442"/>
    </source>
</evidence>
<reference evidence="2" key="1">
    <citation type="submission" date="2017-10" db="EMBL/GenBank/DDBJ databases">
        <title>Draft genome sequence of the planktic cyanobacteria Tychonema bourrellyi isolated from alpine lentic freshwater.</title>
        <authorList>
            <person name="Tett A."/>
            <person name="Armanini F."/>
            <person name="Asnicar F."/>
            <person name="Boscaini A."/>
            <person name="Pasolli E."/>
            <person name="Zolfo M."/>
            <person name="Donati C."/>
            <person name="Salmaso N."/>
            <person name="Segata N."/>
        </authorList>
    </citation>
    <scope>NUCLEOTIDE SEQUENCE</scope>
    <source>
        <strain evidence="2">FEM_GT703</strain>
    </source>
</reference>